<dbReference type="OrthoDB" id="542917at2759"/>
<dbReference type="FunFam" id="2.130.10.10:FF:000295">
    <property type="entry name" value="Protein transport protein SEC31 homolog B"/>
    <property type="match status" value="1"/>
</dbReference>
<dbReference type="PANTHER" id="PTHR13923:SF11">
    <property type="entry name" value="SECRETORY 31, ISOFORM D"/>
    <property type="match status" value="1"/>
</dbReference>
<dbReference type="InterPro" id="IPR040251">
    <property type="entry name" value="SEC31-like"/>
</dbReference>
<dbReference type="InterPro" id="IPR036322">
    <property type="entry name" value="WD40_repeat_dom_sf"/>
</dbReference>
<sequence length="1189" mass="128651">MACIKSVNRSASAAFAPDGTYMAAGTMAGAVDLSFSSSASLEIFKLDFQLDGHDLPVVGESTSSERFNRLSWGRNPSSPGSEEFSLGLIAGGLVDGNIGLWNPQALIRSEASENALVTQLSRHRGPVRGLEFNALTPNHLASGADEGEICIWDIAKPSEPTHFPPLKGSGSATQGEISYLSWNSKVQHILASTSYNGTTVVWDLKRQKPALSFPDPYRRRCSVLQWHPDLATQLIVASDDDSSPSLRLWDMRNTMLPVREFVGHTKGVIAMSWCQSDSSYLLTCAKDNRTVCWDTVSGEIVTELPAGTNWNFDVHWYPKIPGVISASSFDGKIGIYNIEGCSRFGTGEGNFTSGMGLTMPELKRDRVAYGGCSCGFIKKLGSKLKYSGIRTAPLRAPKWYKSKAGVSFGFGGKLVSFCSMDSPAGASKVYVHNLVAEDSLVHRSSEFEAAIHNRDRSSLRLLCDRKSLESESEDDRETWGFLKVMFEDDGTARTKLLTHFGFSLPLETNDTMENDLSQEVSGISLEDKVAAKEEYVADKTTYLYDNGEDFFNNLPSPKAETPVSDSGGSFSVGGTVPIVEEMQQEMDGQEESDDPSFDDAIQCALVIGDYKGAVAHCIAAKKMADALVIAHVGGGSLWESTRDQYLKMSRSPYLKVVSAMVNNDLASLVNARPLKSWKETLALLCTFAQGEEWSSLCDSLASRLTTVGNTLPATLCYICAGNIDKTVEIWSRSLTSEYAGRSYVDHLQDLMEKTIVLALATGQKQFSASLCKLIEKYAEILASQGILTTAMEYLKLMGTDELSPELMILQDRIARSTEIENEVPKSSALNSQSQPGTTYGADHSSFGAVESSGHYYQETAPSQPLQSVSGSPYGGNYQPSFGSSYAGGYGAPVPYQPAPNSHVFVPSQAPQVPQPSVVPFIPATPAALRNPEQYQAPTLGSHLYPGTGNPNYRSGPHGGGSLGPTPSQAGQVPGHKMPKVLAPNPAPVGFTPSMNPGIQRPGMGPTQPSSPTQPAQLQPAAAPATPPPTVQTVDTSNVPVLSTFYKLWKFQMPTFLENSGRGNVLKPFNGNGFSGAGTDEVQQRPVITTLTRLFNETSEALGGSRANPAKKREIEENSRKIGTLFAKLNSGDISKNAAEKLVQLCQALDNGDFTTALQIQVQLTTSDWDECNFWLATLKRMIRTRQNVR</sequence>
<evidence type="ECO:0000256" key="1">
    <source>
        <dbReference type="ARBA" id="ARBA00004240"/>
    </source>
</evidence>
<dbReference type="GO" id="GO:0005198">
    <property type="term" value="F:structural molecule activity"/>
    <property type="evidence" value="ECO:0007669"/>
    <property type="project" value="TreeGrafter"/>
</dbReference>
<feature type="region of interest" description="Disordered" evidence="13">
    <location>
        <begin position="819"/>
        <end position="844"/>
    </location>
</feature>
<accession>A0A834HPX5</accession>
<comment type="caution">
    <text evidence="15">The sequence shown here is derived from an EMBL/GenBank/DDBJ whole genome shotgun (WGS) entry which is preliminary data.</text>
</comment>
<name>A0A834HPX5_RHOSS</name>
<keyword evidence="16" id="KW-1185">Reference proteome</keyword>
<evidence type="ECO:0000256" key="7">
    <source>
        <dbReference type="ARBA" id="ARBA00022824"/>
    </source>
</evidence>
<evidence type="ECO:0000256" key="2">
    <source>
        <dbReference type="ARBA" id="ARBA00004555"/>
    </source>
</evidence>
<keyword evidence="6" id="KW-0677">Repeat</keyword>
<dbReference type="SMART" id="SM00320">
    <property type="entry name" value="WD40"/>
    <property type="match status" value="5"/>
</dbReference>
<dbReference type="Pfam" id="PF12931">
    <property type="entry name" value="TPR_Sec16"/>
    <property type="match status" value="1"/>
</dbReference>
<dbReference type="GO" id="GO:0015031">
    <property type="term" value="P:protein transport"/>
    <property type="evidence" value="ECO:0007669"/>
    <property type="project" value="UniProtKB-KW"/>
</dbReference>
<dbReference type="GO" id="GO:0090110">
    <property type="term" value="P:COPII-coated vesicle cargo loading"/>
    <property type="evidence" value="ECO:0007669"/>
    <property type="project" value="TreeGrafter"/>
</dbReference>
<reference evidence="15" key="1">
    <citation type="submission" date="2019-11" db="EMBL/GenBank/DDBJ databases">
        <authorList>
            <person name="Liu Y."/>
            <person name="Hou J."/>
            <person name="Li T.-Q."/>
            <person name="Guan C.-H."/>
            <person name="Wu X."/>
            <person name="Wu H.-Z."/>
            <person name="Ling F."/>
            <person name="Zhang R."/>
            <person name="Shi X.-G."/>
            <person name="Ren J.-P."/>
            <person name="Chen E.-F."/>
            <person name="Sun J.-M."/>
        </authorList>
    </citation>
    <scope>NUCLEOTIDE SEQUENCE</scope>
    <source>
        <strain evidence="15">Adult_tree_wgs_1</strain>
        <tissue evidence="15">Leaves</tissue>
    </source>
</reference>
<feature type="repeat" description="WD" evidence="12">
    <location>
        <begin position="120"/>
        <end position="154"/>
    </location>
</feature>
<dbReference type="GO" id="GO:0007029">
    <property type="term" value="P:endoplasmic reticulum organization"/>
    <property type="evidence" value="ECO:0007669"/>
    <property type="project" value="TreeGrafter"/>
</dbReference>
<dbReference type="GO" id="GO:0005794">
    <property type="term" value="C:Golgi apparatus"/>
    <property type="evidence" value="ECO:0007669"/>
    <property type="project" value="UniProtKB-SubCell"/>
</dbReference>
<feature type="domain" description="Sec16 Sec23-binding" evidence="14">
    <location>
        <begin position="601"/>
        <end position="795"/>
    </location>
</feature>
<dbReference type="InterPro" id="IPR015943">
    <property type="entry name" value="WD40/YVTN_repeat-like_dom_sf"/>
</dbReference>
<evidence type="ECO:0000313" key="15">
    <source>
        <dbReference type="EMBL" id="KAF7154434.1"/>
    </source>
</evidence>
<evidence type="ECO:0000256" key="3">
    <source>
        <dbReference type="ARBA" id="ARBA00009358"/>
    </source>
</evidence>
<keyword evidence="8" id="KW-0931">ER-Golgi transport</keyword>
<dbReference type="FunFam" id="1.25.40.1030:FF:000004">
    <property type="entry name" value="Protein transport protein SEC31 homolog B"/>
    <property type="match status" value="1"/>
</dbReference>
<dbReference type="Gene3D" id="2.130.10.10">
    <property type="entry name" value="YVTN repeat-like/Quinoprotein amine dehydrogenase"/>
    <property type="match status" value="1"/>
</dbReference>
<evidence type="ECO:0000256" key="11">
    <source>
        <dbReference type="ARBA" id="ARBA00060100"/>
    </source>
</evidence>
<keyword evidence="5 12" id="KW-0853">WD repeat</keyword>
<evidence type="ECO:0000259" key="14">
    <source>
        <dbReference type="Pfam" id="PF12931"/>
    </source>
</evidence>
<evidence type="ECO:0000256" key="9">
    <source>
        <dbReference type="ARBA" id="ARBA00022927"/>
    </source>
</evidence>
<dbReference type="PROSITE" id="PS50082">
    <property type="entry name" value="WD_REPEATS_2"/>
    <property type="match status" value="2"/>
</dbReference>
<keyword evidence="10" id="KW-0333">Golgi apparatus</keyword>
<feature type="compositionally biased region" description="Low complexity" evidence="13">
    <location>
        <begin position="1005"/>
        <end position="1023"/>
    </location>
</feature>
<organism evidence="15 16">
    <name type="scientific">Rhododendron simsii</name>
    <name type="common">Sims's rhododendron</name>
    <dbReference type="NCBI Taxonomy" id="118357"/>
    <lineage>
        <taxon>Eukaryota</taxon>
        <taxon>Viridiplantae</taxon>
        <taxon>Streptophyta</taxon>
        <taxon>Embryophyta</taxon>
        <taxon>Tracheophyta</taxon>
        <taxon>Spermatophyta</taxon>
        <taxon>Magnoliopsida</taxon>
        <taxon>eudicotyledons</taxon>
        <taxon>Gunneridae</taxon>
        <taxon>Pentapetalae</taxon>
        <taxon>asterids</taxon>
        <taxon>Ericales</taxon>
        <taxon>Ericaceae</taxon>
        <taxon>Ericoideae</taxon>
        <taxon>Rhodoreae</taxon>
        <taxon>Rhododendron</taxon>
    </lineage>
</organism>
<dbReference type="Pfam" id="PF00400">
    <property type="entry name" value="WD40"/>
    <property type="match status" value="2"/>
</dbReference>
<comment type="subcellular location">
    <subcellularLocation>
        <location evidence="1">Endoplasmic reticulum</location>
    </subcellularLocation>
    <subcellularLocation>
        <location evidence="2">Golgi apparatus</location>
    </subcellularLocation>
</comment>
<feature type="compositionally biased region" description="Polar residues" evidence="13">
    <location>
        <begin position="827"/>
        <end position="837"/>
    </location>
</feature>
<dbReference type="PANTHER" id="PTHR13923">
    <property type="entry name" value="SEC31-RELATED PROTEIN"/>
    <property type="match status" value="1"/>
</dbReference>
<keyword evidence="9" id="KW-0653">Protein transport</keyword>
<evidence type="ECO:0000313" key="16">
    <source>
        <dbReference type="Proteomes" id="UP000626092"/>
    </source>
</evidence>
<evidence type="ECO:0000256" key="5">
    <source>
        <dbReference type="ARBA" id="ARBA00022574"/>
    </source>
</evidence>
<evidence type="ECO:0000256" key="13">
    <source>
        <dbReference type="SAM" id="MobiDB-lite"/>
    </source>
</evidence>
<evidence type="ECO:0000256" key="12">
    <source>
        <dbReference type="PROSITE-ProRule" id="PRU00221"/>
    </source>
</evidence>
<evidence type="ECO:0000256" key="6">
    <source>
        <dbReference type="ARBA" id="ARBA00022737"/>
    </source>
</evidence>
<evidence type="ECO:0000256" key="4">
    <source>
        <dbReference type="ARBA" id="ARBA00022448"/>
    </source>
</evidence>
<dbReference type="FunFam" id="1.20.940.10:FF:000003">
    <property type="entry name" value="Protein transport protein SEC31 homolog B"/>
    <property type="match status" value="1"/>
</dbReference>
<dbReference type="Gene3D" id="1.25.40.1030">
    <property type="match status" value="1"/>
</dbReference>
<evidence type="ECO:0000256" key="10">
    <source>
        <dbReference type="ARBA" id="ARBA00023034"/>
    </source>
</evidence>
<dbReference type="AlphaFoldDB" id="A0A834HPX5"/>
<dbReference type="Proteomes" id="UP000626092">
    <property type="component" value="Unassembled WGS sequence"/>
</dbReference>
<dbReference type="Gene3D" id="1.20.940.10">
    <property type="entry name" value="Functional domain of the splicing factor Prp18"/>
    <property type="match status" value="1"/>
</dbReference>
<dbReference type="InterPro" id="IPR001680">
    <property type="entry name" value="WD40_rpt"/>
</dbReference>
<proteinExistence type="inferred from homology"/>
<protein>
    <recommendedName>
        <fullName evidence="14">Sec16 Sec23-binding domain-containing protein</fullName>
    </recommendedName>
</protein>
<feature type="repeat" description="WD" evidence="12">
    <location>
        <begin position="261"/>
        <end position="303"/>
    </location>
</feature>
<comment type="function">
    <text evidence="11">Required for protein transport from the endoplasmic reticulum to the Golgi apparatus.</text>
</comment>
<gene>
    <name evidence="15" type="ORF">RHSIM_Rhsim01G0124800</name>
</gene>
<dbReference type="EMBL" id="WJXA01000001">
    <property type="protein sequence ID" value="KAF7154434.1"/>
    <property type="molecule type" value="Genomic_DNA"/>
</dbReference>
<dbReference type="GO" id="GO:0030127">
    <property type="term" value="C:COPII vesicle coat"/>
    <property type="evidence" value="ECO:0007669"/>
    <property type="project" value="TreeGrafter"/>
</dbReference>
<keyword evidence="4" id="KW-0813">Transport</keyword>
<comment type="similarity">
    <text evidence="3">Belongs to the WD repeat SEC31 family.</text>
</comment>
<dbReference type="GO" id="GO:0070971">
    <property type="term" value="C:endoplasmic reticulum exit site"/>
    <property type="evidence" value="ECO:0007669"/>
    <property type="project" value="TreeGrafter"/>
</dbReference>
<keyword evidence="7" id="KW-0256">Endoplasmic reticulum</keyword>
<dbReference type="SUPFAM" id="SSF50978">
    <property type="entry name" value="WD40 repeat-like"/>
    <property type="match status" value="1"/>
</dbReference>
<evidence type="ECO:0000256" key="8">
    <source>
        <dbReference type="ARBA" id="ARBA00022892"/>
    </source>
</evidence>
<dbReference type="InterPro" id="IPR024298">
    <property type="entry name" value="Sec16_Sec23-bd"/>
</dbReference>
<feature type="region of interest" description="Disordered" evidence="13">
    <location>
        <begin position="937"/>
        <end position="1033"/>
    </location>
</feature>